<dbReference type="SMART" id="SM00028">
    <property type="entry name" value="TPR"/>
    <property type="match status" value="4"/>
</dbReference>
<evidence type="ECO:0000256" key="1">
    <source>
        <dbReference type="PROSITE-ProRule" id="PRU00339"/>
    </source>
</evidence>
<sequence precursor="true">MTPLPRLIALSLLFTFPLASASAHKVKQSPLQRYVEGQVASFSGNPDLAARDFFSVFEEHPDDARLALKTYRQAQIADNTKIILSTLSHMEKDGFRTGDGPFLILARAVQQHKWKEAHQLIDRMEQNHYPLFPFAPLLRAWVKFGSGEKNPLAELDKVDASIQIFVPETRGLLLLAMGKYDEAWPFLDPVMEGGSGRANHLRIIAAGIMSHRNAPKFRALLEGSSASLAKARLLLEKNPKAFPTKLTAELGLSELFLRLASFMGDKQSLMKPIGLGLGRASSWMTPDNAESWLVTAEILSSIRQLSDARIALDHIFADDPFYNLANSMKISFFLQEGRKDMALNLARHVVEQPDATVEDWYNLAEIEGDNGNFEAALSALAHVERVKSQDWQMWILKGTLLDSAGRWPEAKAAYQQAVSLAPENPITLNTLGYSQLEKRENIQDASLLIMKALKVMPLDPAIIDSFGWSQYLSGNINTAILVLEKAVQNAPQESTISEHLGDAYWTAGRHFEARYSWQASLVTAEEKSISRIKKKIELGLTSDLAAP</sequence>
<dbReference type="PROSITE" id="PS50005">
    <property type="entry name" value="TPR"/>
    <property type="match status" value="1"/>
</dbReference>
<dbReference type="PANTHER" id="PTHR12558">
    <property type="entry name" value="CELL DIVISION CYCLE 16,23,27"/>
    <property type="match status" value="1"/>
</dbReference>
<evidence type="ECO:0000313" key="4">
    <source>
        <dbReference type="Proteomes" id="UP000001494"/>
    </source>
</evidence>
<dbReference type="EMBL" id="CP002850">
    <property type="protein sequence ID" value="AEH62000.1"/>
    <property type="molecule type" value="Genomic_DNA"/>
</dbReference>
<evidence type="ECO:0000256" key="2">
    <source>
        <dbReference type="SAM" id="SignalP"/>
    </source>
</evidence>
<dbReference type="AlphaFoldDB" id="A0A0H3FW63"/>
<dbReference type="KEGG" id="zmm:Zmob_0147"/>
<dbReference type="PANTHER" id="PTHR12558:SF13">
    <property type="entry name" value="CELL DIVISION CYCLE PROTEIN 27 HOMOLOG"/>
    <property type="match status" value="1"/>
</dbReference>
<feature type="signal peptide" evidence="2">
    <location>
        <begin position="1"/>
        <end position="21"/>
    </location>
</feature>
<name>A0A0H3FW63_ZYMMA</name>
<feature type="chain" id="PRO_5002609600" evidence="2">
    <location>
        <begin position="22"/>
        <end position="547"/>
    </location>
</feature>
<protein>
    <submittedName>
        <fullName evidence="3">TPR repeat-containing protein</fullName>
    </submittedName>
</protein>
<dbReference type="RefSeq" id="WP_011241006.1">
    <property type="nucleotide sequence ID" value="NC_017262.1"/>
</dbReference>
<keyword evidence="2" id="KW-0732">Signal</keyword>
<feature type="repeat" description="TPR" evidence="1">
    <location>
        <begin position="391"/>
        <end position="424"/>
    </location>
</feature>
<accession>A0A0H3FW63</accession>
<dbReference type="Proteomes" id="UP000001494">
    <property type="component" value="Chromosome"/>
</dbReference>
<organism evidence="3 4">
    <name type="scientific">Zymomonas mobilis subsp. mobilis (strain ATCC 10988 / DSM 424 / LMG 404 / NCIMB 8938 / NRRL B-806 / ZM1)</name>
    <dbReference type="NCBI Taxonomy" id="555217"/>
    <lineage>
        <taxon>Bacteria</taxon>
        <taxon>Pseudomonadati</taxon>
        <taxon>Pseudomonadota</taxon>
        <taxon>Alphaproteobacteria</taxon>
        <taxon>Sphingomonadales</taxon>
        <taxon>Zymomonadaceae</taxon>
        <taxon>Zymomonas</taxon>
    </lineage>
</organism>
<dbReference type="SUPFAM" id="SSF48452">
    <property type="entry name" value="TPR-like"/>
    <property type="match status" value="1"/>
</dbReference>
<dbReference type="HOGENOM" id="CLU_007251_2_0_5"/>
<dbReference type="eggNOG" id="COG0457">
    <property type="taxonomic scope" value="Bacteria"/>
</dbReference>
<dbReference type="InterPro" id="IPR019734">
    <property type="entry name" value="TPR_rpt"/>
</dbReference>
<dbReference type="Gene3D" id="1.25.40.10">
    <property type="entry name" value="Tetratricopeptide repeat domain"/>
    <property type="match status" value="1"/>
</dbReference>
<reference evidence="3 4" key="1">
    <citation type="journal article" date="2011" name="J. Bacteriol.">
        <title>Genome sequence of the ethanol-producing Zymomonas mobilis subsp. mobilis lectotype strain ATCC 10988.</title>
        <authorList>
            <person name="Pappas K.M."/>
            <person name="Kouvelis V.N."/>
            <person name="Saunders E."/>
            <person name="Brettin T.S."/>
            <person name="Bruce D."/>
            <person name="Detter C."/>
            <person name="Balakireva M."/>
            <person name="Han C.S."/>
            <person name="Savvakis G."/>
            <person name="Kyrpides N.C."/>
            <person name="Typas M.A."/>
        </authorList>
    </citation>
    <scope>NUCLEOTIDE SEQUENCE [LARGE SCALE GENOMIC DNA]</scope>
    <source>
        <strain evidence="4">ATCC 10988 / DSM 424 / CCUG 17860 / LMG 404 / NCIMB 8938 / NRRL B-806 / ZM1</strain>
    </source>
</reference>
<evidence type="ECO:0000313" key="3">
    <source>
        <dbReference type="EMBL" id="AEH62000.1"/>
    </source>
</evidence>
<dbReference type="OrthoDB" id="9766710at2"/>
<dbReference type="Pfam" id="PF13432">
    <property type="entry name" value="TPR_16"/>
    <property type="match status" value="2"/>
</dbReference>
<proteinExistence type="predicted"/>
<gene>
    <name evidence="3" type="ordered locus">Zmob_0147</name>
</gene>
<dbReference type="InterPro" id="IPR011990">
    <property type="entry name" value="TPR-like_helical_dom_sf"/>
</dbReference>
<keyword evidence="1" id="KW-0802">TPR repeat</keyword>